<dbReference type="RefSeq" id="WP_078603771.1">
    <property type="nucleotide sequence ID" value="NZ_MPZV01000001.1"/>
</dbReference>
<dbReference type="Pfam" id="PF08808">
    <property type="entry name" value="RES"/>
    <property type="match status" value="1"/>
</dbReference>
<evidence type="ECO:0000259" key="1">
    <source>
        <dbReference type="SMART" id="SM00953"/>
    </source>
</evidence>
<dbReference type="SMART" id="SM00953">
    <property type="entry name" value="RES"/>
    <property type="match status" value="1"/>
</dbReference>
<accession>A0ABX3N400</accession>
<organism evidence="2 3">
    <name type="scientific">Thioclava sediminum</name>
    <dbReference type="NCBI Taxonomy" id="1915319"/>
    <lineage>
        <taxon>Bacteria</taxon>
        <taxon>Pseudomonadati</taxon>
        <taxon>Pseudomonadota</taxon>
        <taxon>Alphaproteobacteria</taxon>
        <taxon>Rhodobacterales</taxon>
        <taxon>Paracoccaceae</taxon>
        <taxon>Thioclava</taxon>
    </lineage>
</organism>
<comment type="caution">
    <text evidence="2">The sequence shown here is derived from an EMBL/GenBank/DDBJ whole genome shotgun (WGS) entry which is preliminary data.</text>
</comment>
<dbReference type="InterPro" id="IPR014914">
    <property type="entry name" value="RES_dom"/>
</dbReference>
<sequence>MIPFHGAVWRILFADRADDACEPARHPEGRFHYSGQVALYASLSAEGAAVALRRYVRAGDPPRVIMPLEIMTEAMDDLRGTADQAAASVVWQDGRASGTPSPTWRFSDRARKGGAQGLIYASRSRPDLSHLVLFAVSSATVRQAGPAQPWHPPYPIPSV</sequence>
<gene>
    <name evidence="2" type="ORF">BMI91_01730</name>
</gene>
<reference evidence="2 3" key="1">
    <citation type="submission" date="2016-11" db="EMBL/GenBank/DDBJ databases">
        <title>A multilocus sequence analysis scheme for characterization of bacteria in the genus Thioclava.</title>
        <authorList>
            <person name="Liu Y."/>
            <person name="Shao Z."/>
        </authorList>
    </citation>
    <scope>NUCLEOTIDE SEQUENCE [LARGE SCALE GENOMIC DNA]</scope>
    <source>
        <strain evidence="2 3">TAW-CT134</strain>
    </source>
</reference>
<feature type="domain" description="RES" evidence="1">
    <location>
        <begin position="18"/>
        <end position="147"/>
    </location>
</feature>
<dbReference type="Proteomes" id="UP000190787">
    <property type="component" value="Unassembled WGS sequence"/>
</dbReference>
<evidence type="ECO:0000313" key="3">
    <source>
        <dbReference type="Proteomes" id="UP000190787"/>
    </source>
</evidence>
<keyword evidence="3" id="KW-1185">Reference proteome</keyword>
<name>A0ABX3N400_9RHOB</name>
<evidence type="ECO:0000313" key="2">
    <source>
        <dbReference type="EMBL" id="OOY25174.1"/>
    </source>
</evidence>
<dbReference type="EMBL" id="MPZV01000001">
    <property type="protein sequence ID" value="OOY25174.1"/>
    <property type="molecule type" value="Genomic_DNA"/>
</dbReference>
<protein>
    <recommendedName>
        <fullName evidence="1">RES domain-containing protein</fullName>
    </recommendedName>
</protein>
<proteinExistence type="predicted"/>